<dbReference type="NCBIfam" id="TIGR03177">
    <property type="entry name" value="pilus_cpaB"/>
    <property type="match status" value="1"/>
</dbReference>
<dbReference type="OrthoDB" id="163768at2"/>
<name>A0A4R0P665_9HYPH</name>
<accession>A0A4R0P665</accession>
<dbReference type="EMBL" id="SJST01000007">
    <property type="protein sequence ID" value="TCD12384.1"/>
    <property type="molecule type" value="Genomic_DNA"/>
</dbReference>
<sequence>MNKKFLIMGGIAIVFGGLSVIAADYWLKSNVQSAIETAEMDTKAQTPVVEFSSIVVAAEPMRYGAVIDPGMVKELPWPKQDLPAGAFQTIQDLVGEGNRVALAAIEPNEPILVSKITDPGSQATLSRRIEDGMRAVTIRVDDISGVAGFVVPGDRVDIALTRTFKIEKKDESGGEDYAPIELSPAGDRTYTGDPDSFVATTIVLRNVKILSIDQIADERQSDPVVVRAVTLEVDAIGAKAISAAQSAGSLSLHLRGAGDVEATEFPPPPLPPLGLDEIPTASYSEERVAPERIAPERIAPTEGFVTGLAKVTVRRKSDAATYDVRDEGAR</sequence>
<keyword evidence="3" id="KW-1185">Reference proteome</keyword>
<protein>
    <submittedName>
        <fullName evidence="2">Flp pilus assembly protein CpaB</fullName>
    </submittedName>
</protein>
<dbReference type="Proteomes" id="UP000291301">
    <property type="component" value="Unassembled WGS sequence"/>
</dbReference>
<reference evidence="2 3" key="1">
    <citation type="journal article" date="2015" name="Antonie Van Leeuwenhoek">
        <title>Oricola cellulosilytica gen. nov., sp. nov., a cellulose-degrading bacterium of the family Phyllobacteriaceae isolated from surface seashore water, and emended descriptions of Mesorhizobium loti and Phyllobacterium myrsinacearum.</title>
        <authorList>
            <person name="Hameed A."/>
            <person name="Shahina M."/>
            <person name="Lai W.A."/>
            <person name="Lin S.Y."/>
            <person name="Young L.S."/>
            <person name="Liu Y.C."/>
            <person name="Hsu Y.H."/>
            <person name="Young C.C."/>
        </authorList>
    </citation>
    <scope>NUCLEOTIDE SEQUENCE [LARGE SCALE GENOMIC DNA]</scope>
    <source>
        <strain evidence="2 3">KCTC 52183</strain>
    </source>
</reference>
<dbReference type="Pfam" id="PF08666">
    <property type="entry name" value="SAF"/>
    <property type="match status" value="1"/>
</dbReference>
<proteinExistence type="predicted"/>
<dbReference type="InterPro" id="IPR031571">
    <property type="entry name" value="RcpC_dom"/>
</dbReference>
<organism evidence="2 3">
    <name type="scientific">Oricola cellulosilytica</name>
    <dbReference type="NCBI Taxonomy" id="1429082"/>
    <lineage>
        <taxon>Bacteria</taxon>
        <taxon>Pseudomonadati</taxon>
        <taxon>Pseudomonadota</taxon>
        <taxon>Alphaproteobacteria</taxon>
        <taxon>Hyphomicrobiales</taxon>
        <taxon>Ahrensiaceae</taxon>
        <taxon>Oricola</taxon>
    </lineage>
</organism>
<dbReference type="SMART" id="SM00858">
    <property type="entry name" value="SAF"/>
    <property type="match status" value="1"/>
</dbReference>
<dbReference type="InterPro" id="IPR017592">
    <property type="entry name" value="Pilus_assmbl_Flp-typ_CpaB"/>
</dbReference>
<feature type="domain" description="SAF" evidence="1">
    <location>
        <begin position="52"/>
        <end position="117"/>
    </location>
</feature>
<dbReference type="AlphaFoldDB" id="A0A4R0P665"/>
<evidence type="ECO:0000259" key="1">
    <source>
        <dbReference type="SMART" id="SM00858"/>
    </source>
</evidence>
<dbReference type="Pfam" id="PF16976">
    <property type="entry name" value="RcpC"/>
    <property type="match status" value="1"/>
</dbReference>
<gene>
    <name evidence="2" type="primary">cpaB</name>
    <name evidence="2" type="ORF">E0D97_15390</name>
</gene>
<evidence type="ECO:0000313" key="2">
    <source>
        <dbReference type="EMBL" id="TCD12384.1"/>
    </source>
</evidence>
<evidence type="ECO:0000313" key="3">
    <source>
        <dbReference type="Proteomes" id="UP000291301"/>
    </source>
</evidence>
<comment type="caution">
    <text evidence="2">The sequence shown here is derived from an EMBL/GenBank/DDBJ whole genome shotgun (WGS) entry which is preliminary data.</text>
</comment>
<dbReference type="CDD" id="cd11614">
    <property type="entry name" value="SAF_CpaB_FlgA_like"/>
    <property type="match status" value="1"/>
</dbReference>
<dbReference type="InterPro" id="IPR013974">
    <property type="entry name" value="SAF"/>
</dbReference>
<dbReference type="RefSeq" id="WP_131570540.1">
    <property type="nucleotide sequence ID" value="NZ_JAINFK010000005.1"/>
</dbReference>